<dbReference type="PANTHER" id="PTHR22948:SF7">
    <property type="entry name" value="TUDOR DOMAIN-CONTAINING PROTEIN 15"/>
    <property type="match status" value="1"/>
</dbReference>
<dbReference type="InterPro" id="IPR050621">
    <property type="entry name" value="Tudor_domain_containing"/>
</dbReference>
<dbReference type="Gene3D" id="2.40.50.90">
    <property type="match status" value="5"/>
</dbReference>
<accession>A0AA88NBM6</accession>
<dbReference type="PANTHER" id="PTHR22948">
    <property type="entry name" value="TUDOR DOMAIN CONTAINING PROTEIN"/>
    <property type="match status" value="1"/>
</dbReference>
<dbReference type="Proteomes" id="UP001187415">
    <property type="component" value="Unassembled WGS sequence"/>
</dbReference>
<evidence type="ECO:0000256" key="2">
    <source>
        <dbReference type="SAM" id="MobiDB-lite"/>
    </source>
</evidence>
<organism evidence="4 5">
    <name type="scientific">Channa striata</name>
    <name type="common">Snakehead murrel</name>
    <name type="synonym">Ophicephalus striatus</name>
    <dbReference type="NCBI Taxonomy" id="64152"/>
    <lineage>
        <taxon>Eukaryota</taxon>
        <taxon>Metazoa</taxon>
        <taxon>Chordata</taxon>
        <taxon>Craniata</taxon>
        <taxon>Vertebrata</taxon>
        <taxon>Euteleostomi</taxon>
        <taxon>Actinopterygii</taxon>
        <taxon>Neopterygii</taxon>
        <taxon>Teleostei</taxon>
        <taxon>Neoteleostei</taxon>
        <taxon>Acanthomorphata</taxon>
        <taxon>Anabantaria</taxon>
        <taxon>Anabantiformes</taxon>
        <taxon>Channoidei</taxon>
        <taxon>Channidae</taxon>
        <taxon>Channa</taxon>
    </lineage>
</organism>
<evidence type="ECO:0000259" key="3">
    <source>
        <dbReference type="PROSITE" id="PS50304"/>
    </source>
</evidence>
<dbReference type="InterPro" id="IPR035437">
    <property type="entry name" value="SNase_OB-fold_sf"/>
</dbReference>
<dbReference type="Pfam" id="PF00567">
    <property type="entry name" value="TUDOR"/>
    <property type="match status" value="7"/>
</dbReference>
<dbReference type="SMART" id="SM00333">
    <property type="entry name" value="TUDOR"/>
    <property type="match status" value="7"/>
</dbReference>
<feature type="domain" description="Tudor" evidence="3">
    <location>
        <begin position="320"/>
        <end position="378"/>
    </location>
</feature>
<dbReference type="SUPFAM" id="SSF63748">
    <property type="entry name" value="Tudor/PWWP/MBT"/>
    <property type="match status" value="7"/>
</dbReference>
<dbReference type="Gene3D" id="2.30.30.140">
    <property type="match status" value="6"/>
</dbReference>
<feature type="domain" description="Tudor" evidence="3">
    <location>
        <begin position="542"/>
        <end position="600"/>
    </location>
</feature>
<proteinExistence type="predicted"/>
<keyword evidence="1" id="KW-0175">Coiled coil</keyword>
<feature type="domain" description="Tudor" evidence="3">
    <location>
        <begin position="784"/>
        <end position="842"/>
    </location>
</feature>
<keyword evidence="5" id="KW-1185">Reference proteome</keyword>
<feature type="compositionally biased region" description="Acidic residues" evidence="2">
    <location>
        <begin position="1711"/>
        <end position="1722"/>
    </location>
</feature>
<name>A0AA88NBM6_CHASR</name>
<evidence type="ECO:0000313" key="4">
    <source>
        <dbReference type="EMBL" id="KAK2855944.1"/>
    </source>
</evidence>
<dbReference type="PROSITE" id="PS50304">
    <property type="entry name" value="TUDOR"/>
    <property type="match status" value="6"/>
</dbReference>
<comment type="caution">
    <text evidence="4">The sequence shown here is derived from an EMBL/GenBank/DDBJ whole genome shotgun (WGS) entry which is preliminary data.</text>
</comment>
<feature type="region of interest" description="Disordered" evidence="2">
    <location>
        <begin position="1706"/>
        <end position="1727"/>
    </location>
</feature>
<protein>
    <recommendedName>
        <fullName evidence="3">Tudor domain-containing protein</fullName>
    </recommendedName>
</protein>
<dbReference type="InterPro" id="IPR002999">
    <property type="entry name" value="Tudor"/>
</dbReference>
<sequence length="1751" mass="197361">MCSSVIDAADMETVQGSEHPKSGESSPSAARALWPMDLKLTHLDWNPEATLIHFQGQYLTICELDYKILHREMQHAKKTISALDIGEFCLVEDLSSAHWYRGRVQRRSEDLFDVFLIDHGNVLSVDINHISSCSKDLFILPPKIVCGFLSNVVLLQGCSHSVVEDYFSSLIGRNVTGYIQAILPYEVLLLEASDINRDLVRHGFGRHLDIDTFLFLVEILTEVPLKQNVVSVPDLLTEKPRGQEFSFKPSGLQRYQEILSFFGPRLSCGTHVKVQVTAAVSPGLFYCQKADAETDLRELSNKLAAVCEHKTKECSQKAETENLGLLCSVKAKDGKWYRGFVQLLPVNSQVRVLFIDYGFFESVKIENVYRLPPDFYSAPVMVFPCSLSCLIGHDEASRTQQLGFLKAALLGAVLDVEIKGFDEEQHLYSISVIGVEDNYVKEREHIQGQPKMKVGSSFETEEMSTQGGYLYHEKIISKAFGKTLEAEELQADSAFVGYVVYVQNPNHFWIRTQKRDAEFEDMMAKIADHFSQVKLDEDVLLNPELGATCCAVYEDDMHFYRGVVTDTLDHGAEVLFVDFGNIEKVPHMLIKKIPEEFASKSPFAFCCSLINVFPLDEVWTCAVSEFFRRAVSNKDLLVRVVHKRKNKFVVDLCDMGSDNSQSITELLISSKQAEYWNTLTESKVLKDTDVSKNTQFPRCKVTADVKRNPEHWETEENTCKKETETSQKASFKAFSIKPGCEFAVRCSYIKSPSEFWCQPLEKVPALEELMDRLQQYYTCHTVPLQPGDSSCVAMSPVDRKWHRAFITEKQKGHARVMLIDSGITVQISEDSLQGMMPEYVCLEGQAFRCSLCNLIEPADVKNCGEWSSEACKSLKDFVLDAAGGLRCKVVSQLNVKNKGLCNVVDLYNTQTQQSITDVLLQLGLARETTVSTKQLSSVSPEAFVYSSFDVRPGNEEQVYVTHVSSQWEVFCQLEKNTEIIEKLENKISDEIENMKQDTTRAVVRKLCLAKYFDGNWYRGLAHPVKSPLHLSVFFVDYGNSNILEKTQVMFIPRDSADLLYTPMQAVRCSLASVSKIELYAYVKEWLDGTILNKQVRAVILGKNEDGSFDVELFDQDVNVNEQVKELLLSLLPKSKTVLSEDEPALLKMGDDLNSAFFRDPLENTTSLTISDLVLAEFEEDSALYRSVVKDYDGSSRLIVEFIDYGNSASVGKGKIYSIPNDYLSQPRFGLLCSLLDTSAYENDASFTDAVMDKPLMVDFVRQHGTRWEVRIEILDVCLPAENEAAVEESSANDKEEEPPASSADIEEKVTFCAYSYEKTEVCKNETDETKSKRVMPAVESNRNVLKPTPGTLSTKLMSLDTFYIRLAKTTDMLAALEGHIADNLNKCEIAAKDNVKQGLKCLAEVVLCKINSEGEKTLKVWGQMSESVLDKEVKLVFVHYSEAENLWKVELVINELLLVHQIPTLPEHNQEIILLPSESQYGATEGEYQATSPPQHIDFAPVDMNKSYFGFAAAVATPFEFCGVLEDLLPIMNKVSIMLDKLPRLMPPLPEAHLVPGTCCLFKSKSENKWCRAEIMKADATLVLNLVDYGYCECLPREDRATLKRLPQELTKLPKVTYPCILRGVRPVGVDEQWSDEAAVFFQQALYQRDLQFFFREFVSNTHWRVDVLADGVHVAKELVDAGHANYLDIMLGLRFQVQNPQKVPLQNMNSDEDFGEEDEGSDGNSDLSAVEAEDKMLLSATPRSTQCRLM</sequence>
<evidence type="ECO:0000256" key="1">
    <source>
        <dbReference type="SAM" id="Coils"/>
    </source>
</evidence>
<feature type="coiled-coil region" evidence="1">
    <location>
        <begin position="973"/>
        <end position="1000"/>
    </location>
</feature>
<reference evidence="4" key="1">
    <citation type="submission" date="2023-07" db="EMBL/GenBank/DDBJ databases">
        <title>Chromosome-level Genome Assembly of Striped Snakehead (Channa striata).</title>
        <authorList>
            <person name="Liu H."/>
        </authorList>
    </citation>
    <scope>NUCLEOTIDE SEQUENCE</scope>
    <source>
        <strain evidence="4">Gz</strain>
        <tissue evidence="4">Muscle</tissue>
    </source>
</reference>
<feature type="domain" description="Tudor" evidence="3">
    <location>
        <begin position="1166"/>
        <end position="1225"/>
    </location>
</feature>
<feature type="domain" description="Tudor" evidence="3">
    <location>
        <begin position="82"/>
        <end position="140"/>
    </location>
</feature>
<gene>
    <name evidence="4" type="ORF">Q5P01_004679</name>
</gene>
<feature type="domain" description="Tudor" evidence="3">
    <location>
        <begin position="1000"/>
        <end position="1058"/>
    </location>
</feature>
<evidence type="ECO:0000313" key="5">
    <source>
        <dbReference type="Proteomes" id="UP001187415"/>
    </source>
</evidence>
<dbReference type="EMBL" id="JAUPFM010000003">
    <property type="protein sequence ID" value="KAK2855944.1"/>
    <property type="molecule type" value="Genomic_DNA"/>
</dbReference>